<reference evidence="3" key="1">
    <citation type="journal article" date="2019" name="Int. J. Syst. Evol. Microbiol.">
        <title>The Global Catalogue of Microorganisms (GCM) 10K type strain sequencing project: providing services to taxonomists for standard genome sequencing and annotation.</title>
        <authorList>
            <consortium name="The Broad Institute Genomics Platform"/>
            <consortium name="The Broad Institute Genome Sequencing Center for Infectious Disease"/>
            <person name="Wu L."/>
            <person name="Ma J."/>
        </authorList>
    </citation>
    <scope>NUCLEOTIDE SEQUENCE [LARGE SCALE GENOMIC DNA]</scope>
    <source>
        <strain evidence="3">JCM 16014</strain>
    </source>
</reference>
<feature type="region of interest" description="Disordered" evidence="1">
    <location>
        <begin position="151"/>
        <end position="171"/>
    </location>
</feature>
<evidence type="ECO:0000256" key="1">
    <source>
        <dbReference type="SAM" id="MobiDB-lite"/>
    </source>
</evidence>
<protein>
    <recommendedName>
        <fullName evidence="4">Lipoprotein</fullName>
    </recommendedName>
</protein>
<sequence length="171" mass="16183">MALASSVILLGGCASSGSVGGKSALGGSSDKSTGAPALGDSSTSKGSSDKSASADKSSASSDKSSADSSDSSSDSLGDAFDDPGCKAAMDAASNALNGLSAGDPSSAKKTLQDIAAKMHEAAGKSKKPDAASAINKVGDDYAKMANSLGSGTPDMGSLSTDAQAMGTACGG</sequence>
<gene>
    <name evidence="2" type="ORF">GCM10009839_90720</name>
</gene>
<organism evidence="2 3">
    <name type="scientific">Catenulispora yoronensis</name>
    <dbReference type="NCBI Taxonomy" id="450799"/>
    <lineage>
        <taxon>Bacteria</taxon>
        <taxon>Bacillati</taxon>
        <taxon>Actinomycetota</taxon>
        <taxon>Actinomycetes</taxon>
        <taxon>Catenulisporales</taxon>
        <taxon>Catenulisporaceae</taxon>
        <taxon>Catenulispora</taxon>
    </lineage>
</organism>
<keyword evidence="3" id="KW-1185">Reference proteome</keyword>
<feature type="region of interest" description="Disordered" evidence="1">
    <location>
        <begin position="12"/>
        <end position="84"/>
    </location>
</feature>
<feature type="compositionally biased region" description="Low complexity" evidence="1">
    <location>
        <begin position="40"/>
        <end position="75"/>
    </location>
</feature>
<evidence type="ECO:0000313" key="3">
    <source>
        <dbReference type="Proteomes" id="UP001500751"/>
    </source>
</evidence>
<comment type="caution">
    <text evidence="2">The sequence shown here is derived from an EMBL/GenBank/DDBJ whole genome shotgun (WGS) entry which is preliminary data.</text>
</comment>
<dbReference type="Proteomes" id="UP001500751">
    <property type="component" value="Unassembled WGS sequence"/>
</dbReference>
<proteinExistence type="predicted"/>
<name>A0ABP5H7H7_9ACTN</name>
<evidence type="ECO:0000313" key="2">
    <source>
        <dbReference type="EMBL" id="GAA2064976.1"/>
    </source>
</evidence>
<accession>A0ABP5H7H7</accession>
<evidence type="ECO:0008006" key="4">
    <source>
        <dbReference type="Google" id="ProtNLM"/>
    </source>
</evidence>
<dbReference type="EMBL" id="BAAAQN010000099">
    <property type="protein sequence ID" value="GAA2064976.1"/>
    <property type="molecule type" value="Genomic_DNA"/>
</dbReference>